<feature type="compositionally biased region" description="Low complexity" evidence="1">
    <location>
        <begin position="29"/>
        <end position="38"/>
    </location>
</feature>
<keyword evidence="4" id="KW-1185">Reference proteome</keyword>
<evidence type="ECO:0000313" key="3">
    <source>
        <dbReference type="EMBL" id="EAU68990.1"/>
    </source>
</evidence>
<protein>
    <submittedName>
        <fullName evidence="2">Conserved uncharacterized protein</fullName>
    </submittedName>
</protein>
<dbReference type="Gene3D" id="2.130.10.10">
    <property type="entry name" value="YVTN repeat-like/Quinoprotein amine dehydrogenase"/>
    <property type="match status" value="1"/>
</dbReference>
<dbReference type="Proteomes" id="UP000032702">
    <property type="component" value="Unassembled WGS sequence"/>
</dbReference>
<reference evidence="2 4" key="2">
    <citation type="journal article" date="2011" name="Mol. Biol. Evol.">
        <title>Comparative genomic analysis of fruiting body formation in Myxococcales.</title>
        <authorList>
            <person name="Huntley S."/>
            <person name="Hamann N."/>
            <person name="Wegener-Feldbrugge S."/>
            <person name="Treuner-Lange A."/>
            <person name="Kube M."/>
            <person name="Reinhardt R."/>
            <person name="Klages S."/>
            <person name="Muller R."/>
            <person name="Ronning C.M."/>
            <person name="Nierman W.C."/>
            <person name="Sogaard-Andersen L."/>
        </authorList>
    </citation>
    <scope>NUCLEOTIDE SEQUENCE [LARGE SCALE GENOMIC DNA]</scope>
    <source>
        <strain evidence="2 4">DW4/3-1</strain>
    </source>
</reference>
<dbReference type="InterPro" id="IPR015943">
    <property type="entry name" value="WD40/YVTN_repeat-like_dom_sf"/>
</dbReference>
<evidence type="ECO:0000313" key="2">
    <source>
        <dbReference type="EMBL" id="ADO69166.1"/>
    </source>
</evidence>
<dbReference type="STRING" id="378806.STAUR_1362"/>
<name>Q09B77_STIAD</name>
<sequence length="548" mass="58859">MAWNRIGGCLLVMVCALIGCTEDSRPTDSPDAAVPGDDAGPGAGPDGGDAGSDGGVDGGEEWDGTYVPLEELGNRVDTGRYASCGIVAGATPCGEFSSFDLSSCDGSSLSQAGQEGLYLLALRQETSSGVGSYDSVTSLLLRTDGGPPLLNNRPATEVRQGNARLFSTDQLSPDGGVRRVSMVTCEAPQAPEFNGCYLSCVNGRLSSRATFRSERMTWARGESEASGLEKVSERVVDIAMPVDVYVTRNHAYVVSISRSGLPGGLSVFDVSDKAAPVLVKTFQFPGDTDWNGVWAKDDALYVASAHRGVLLFDIRNPGDPQFLRSLQAGNGSVHTVFVEGNRLYATDLSGIILYDVSNALEPIELNRYAPFPIDSPHDMFAIGDRLYVSYASDGFVVADVSNPQSIATLGTYNFRDHYSHANAVGVFGGRTIAFMGGEGPFEHLRMLDISEPAQMVKIGVFQLRPIVSIHNMVLVGKRLYLSWYQEGVRVLDVSNPTQPQQVAYFNTFRESDPGRGGYFDGSIGIRVPGDGYIYTVDTSRGLLILRER</sequence>
<gene>
    <name evidence="2" type="ordered locus">STAUR_1362</name>
    <name evidence="3" type="ORF">STIAU_0301</name>
</gene>
<dbReference type="HOGENOM" id="CLU_037203_0_0_7"/>
<dbReference type="Proteomes" id="UP000001351">
    <property type="component" value="Chromosome"/>
</dbReference>
<dbReference type="EMBL" id="CP002271">
    <property type="protein sequence ID" value="ADO69166.1"/>
    <property type="molecule type" value="Genomic_DNA"/>
</dbReference>
<dbReference type="PATRIC" id="fig|378806.16.peg.8326"/>
<evidence type="ECO:0000256" key="1">
    <source>
        <dbReference type="SAM" id="MobiDB-lite"/>
    </source>
</evidence>
<reference evidence="3 5" key="1">
    <citation type="submission" date="2006-04" db="EMBL/GenBank/DDBJ databases">
        <authorList>
            <person name="Nierman W.C."/>
        </authorList>
    </citation>
    <scope>NUCLEOTIDE SEQUENCE [LARGE SCALE GENOMIC DNA]</scope>
    <source>
        <strain evidence="3 5">DW4/3-1</strain>
    </source>
</reference>
<accession>Q09B77</accession>
<dbReference type="EMBL" id="AAMD01000010">
    <property type="protein sequence ID" value="EAU68990.1"/>
    <property type="molecule type" value="Genomic_DNA"/>
</dbReference>
<feature type="compositionally biased region" description="Gly residues" evidence="1">
    <location>
        <begin position="39"/>
        <end position="57"/>
    </location>
</feature>
<dbReference type="SUPFAM" id="SSF50969">
    <property type="entry name" value="YVTN repeat-like/Quinoprotein amine dehydrogenase"/>
    <property type="match status" value="1"/>
</dbReference>
<dbReference type="OrthoDB" id="5378776at2"/>
<evidence type="ECO:0000313" key="5">
    <source>
        <dbReference type="Proteomes" id="UP000032702"/>
    </source>
</evidence>
<proteinExistence type="predicted"/>
<evidence type="ECO:0000313" key="4">
    <source>
        <dbReference type="Proteomes" id="UP000001351"/>
    </source>
</evidence>
<dbReference type="InterPro" id="IPR013211">
    <property type="entry name" value="LVIVD"/>
</dbReference>
<dbReference type="Pfam" id="PF08309">
    <property type="entry name" value="LVIVD"/>
    <property type="match status" value="3"/>
</dbReference>
<feature type="region of interest" description="Disordered" evidence="1">
    <location>
        <begin position="26"/>
        <end position="64"/>
    </location>
</feature>
<dbReference type="eggNOG" id="COG5276">
    <property type="taxonomic scope" value="Bacteria"/>
</dbReference>
<dbReference type="PROSITE" id="PS51257">
    <property type="entry name" value="PROKAR_LIPOPROTEIN"/>
    <property type="match status" value="1"/>
</dbReference>
<dbReference type="KEGG" id="sur:STAUR_1362"/>
<dbReference type="InterPro" id="IPR011044">
    <property type="entry name" value="Quino_amine_DH_bsu"/>
</dbReference>
<dbReference type="AlphaFoldDB" id="Q09B77"/>
<organism evidence="3 5">
    <name type="scientific">Stigmatella aurantiaca (strain DW4/3-1)</name>
    <dbReference type="NCBI Taxonomy" id="378806"/>
    <lineage>
        <taxon>Bacteria</taxon>
        <taxon>Pseudomonadati</taxon>
        <taxon>Myxococcota</taxon>
        <taxon>Myxococcia</taxon>
        <taxon>Myxococcales</taxon>
        <taxon>Cystobacterineae</taxon>
        <taxon>Archangiaceae</taxon>
        <taxon>Stigmatella</taxon>
    </lineage>
</organism>